<protein>
    <submittedName>
        <fullName evidence="1">Transposase</fullName>
    </submittedName>
</protein>
<comment type="caution">
    <text evidence="1">The sequence shown here is derived from an EMBL/GenBank/DDBJ whole genome shotgun (WGS) entry which is preliminary data.</text>
</comment>
<accession>A0ABU7FZ27</accession>
<feature type="non-terminal residue" evidence="1">
    <location>
        <position position="142"/>
    </location>
</feature>
<dbReference type="Proteomes" id="UP001333996">
    <property type="component" value="Unassembled WGS sequence"/>
</dbReference>
<gene>
    <name evidence="1" type="ORF">VXC91_46655</name>
</gene>
<sequence length="142" mass="15742">MKIVVQVKLLPTAEQAAALQSTLLECNAAANWVSQVAFERGVPREYELRKHTYAELKARGLGAQAAQHVIKKIRDAYTTLQANIKAGNLGKPRSKRRVQAESKPITFRASAAQPYDDRCLSWQHDASTVSIWTTAGRLKGVR</sequence>
<keyword evidence="2" id="KW-1185">Reference proteome</keyword>
<organism evidence="1 2">
    <name type="scientific">Streptomyces chiangmaiensis</name>
    <dbReference type="NCBI Taxonomy" id="766497"/>
    <lineage>
        <taxon>Bacteria</taxon>
        <taxon>Bacillati</taxon>
        <taxon>Actinomycetota</taxon>
        <taxon>Actinomycetes</taxon>
        <taxon>Kitasatosporales</taxon>
        <taxon>Streptomycetaceae</taxon>
        <taxon>Streptomyces</taxon>
    </lineage>
</organism>
<proteinExistence type="predicted"/>
<evidence type="ECO:0000313" key="1">
    <source>
        <dbReference type="EMBL" id="MED7829103.1"/>
    </source>
</evidence>
<evidence type="ECO:0000313" key="2">
    <source>
        <dbReference type="Proteomes" id="UP001333996"/>
    </source>
</evidence>
<dbReference type="EMBL" id="JAYWVC010000728">
    <property type="protein sequence ID" value="MED7829103.1"/>
    <property type="molecule type" value="Genomic_DNA"/>
</dbReference>
<name>A0ABU7FZ27_9ACTN</name>
<reference evidence="1" key="1">
    <citation type="submission" date="2024-01" db="EMBL/GenBank/DDBJ databases">
        <title>First draft genome sequence data of TA4-1, the type strain of Gram-positive actinobacterium Streptomyces chiangmaiensis.</title>
        <authorList>
            <person name="Yasawong M."/>
            <person name="Nantapong N."/>
        </authorList>
    </citation>
    <scope>NUCLEOTIDE SEQUENCE</scope>
    <source>
        <strain evidence="1">TA4-1</strain>
    </source>
</reference>